<dbReference type="InterPro" id="IPR042197">
    <property type="entry name" value="Apaf_helical"/>
</dbReference>
<keyword evidence="6" id="KW-0067">ATP-binding</keyword>
<feature type="domain" description="Disease resistance protein winged helix" evidence="10">
    <location>
        <begin position="436"/>
        <end position="517"/>
    </location>
</feature>
<dbReference type="GO" id="GO:0042742">
    <property type="term" value="P:defense response to bacterium"/>
    <property type="evidence" value="ECO:0007669"/>
    <property type="project" value="UniProtKB-ARBA"/>
</dbReference>
<dbReference type="AlphaFoldDB" id="A0A8I6XVH1"/>
<dbReference type="Gramene" id="HORVU.MOREX.r3.3HG0327090.1">
    <property type="protein sequence ID" value="HORVU.MOREX.r3.3HG0327090.1"/>
    <property type="gene ID" value="HORVU.MOREX.r3.3HG0327090"/>
</dbReference>
<dbReference type="InterPro" id="IPR032675">
    <property type="entry name" value="LRR_dom_sf"/>
</dbReference>
<keyword evidence="2" id="KW-0433">Leucine-rich repeat</keyword>
<reference evidence="13" key="1">
    <citation type="journal article" date="2012" name="Nature">
        <title>A physical, genetic and functional sequence assembly of the barley genome.</title>
        <authorList>
            <consortium name="The International Barley Genome Sequencing Consortium"/>
            <person name="Mayer K.F."/>
            <person name="Waugh R."/>
            <person name="Brown J.W."/>
            <person name="Schulman A."/>
            <person name="Langridge P."/>
            <person name="Platzer M."/>
            <person name="Fincher G.B."/>
            <person name="Muehlbauer G.J."/>
            <person name="Sato K."/>
            <person name="Close T.J."/>
            <person name="Wise R.P."/>
            <person name="Stein N."/>
        </authorList>
    </citation>
    <scope>NUCLEOTIDE SEQUENCE [LARGE SCALE GENOMIC DNA]</scope>
    <source>
        <strain evidence="13">cv. Morex</strain>
    </source>
</reference>
<dbReference type="Proteomes" id="UP000011116">
    <property type="component" value="Chromosome 3H"/>
</dbReference>
<evidence type="ECO:0000256" key="6">
    <source>
        <dbReference type="ARBA" id="ARBA00022840"/>
    </source>
</evidence>
<dbReference type="InterPro" id="IPR002182">
    <property type="entry name" value="NB-ARC"/>
</dbReference>
<dbReference type="InterPro" id="IPR058922">
    <property type="entry name" value="WHD_DRP"/>
</dbReference>
<dbReference type="GO" id="GO:0043531">
    <property type="term" value="F:ADP binding"/>
    <property type="evidence" value="ECO:0007669"/>
    <property type="project" value="InterPro"/>
</dbReference>
<reference evidence="12" key="3">
    <citation type="submission" date="2022-01" db="UniProtKB">
        <authorList>
            <consortium name="EnsemblPlants"/>
        </authorList>
    </citation>
    <scope>IDENTIFICATION</scope>
    <source>
        <strain evidence="12">subsp. vulgare</strain>
    </source>
</reference>
<reference evidence="12" key="2">
    <citation type="submission" date="2020-10" db="EMBL/GenBank/DDBJ databases">
        <authorList>
            <person name="Scholz U."/>
            <person name="Mascher M."/>
            <person name="Fiebig A."/>
        </authorList>
    </citation>
    <scope>NUCLEOTIDE SEQUENCE [LARGE SCALE GENOMIC DNA]</scope>
    <source>
        <strain evidence="12">cv. Morex</strain>
    </source>
</reference>
<keyword evidence="5" id="KW-0611">Plant defense</keyword>
<dbReference type="PANTHER" id="PTHR36766">
    <property type="entry name" value="PLANT BROAD-SPECTRUM MILDEW RESISTANCE PROTEIN RPW8"/>
    <property type="match status" value="1"/>
</dbReference>
<evidence type="ECO:0000256" key="5">
    <source>
        <dbReference type="ARBA" id="ARBA00022821"/>
    </source>
</evidence>
<dbReference type="Gene3D" id="1.20.5.4130">
    <property type="match status" value="1"/>
</dbReference>
<dbReference type="FunFam" id="1.10.10.10:FF:000322">
    <property type="entry name" value="Probable disease resistance protein At1g63360"/>
    <property type="match status" value="1"/>
</dbReference>
<dbReference type="InterPro" id="IPR057135">
    <property type="entry name" value="At4g27190-like_LRR"/>
</dbReference>
<name>A0A8I6XVH1_HORVV</name>
<evidence type="ECO:0000256" key="1">
    <source>
        <dbReference type="ARBA" id="ARBA00008894"/>
    </source>
</evidence>
<dbReference type="GO" id="GO:0005524">
    <property type="term" value="F:ATP binding"/>
    <property type="evidence" value="ECO:0007669"/>
    <property type="project" value="UniProtKB-KW"/>
</dbReference>
<dbReference type="Gene3D" id="1.10.10.10">
    <property type="entry name" value="Winged helix-like DNA-binding domain superfamily/Winged helix DNA-binding domain"/>
    <property type="match status" value="1"/>
</dbReference>
<feature type="domain" description="Disease resistance N-terminal" evidence="8">
    <location>
        <begin position="14"/>
        <end position="98"/>
    </location>
</feature>
<evidence type="ECO:0000259" key="11">
    <source>
        <dbReference type="Pfam" id="PF25019"/>
    </source>
</evidence>
<keyword evidence="3" id="KW-0677">Repeat</keyword>
<keyword evidence="4" id="KW-0547">Nucleotide-binding</keyword>
<dbReference type="Pfam" id="PF00931">
    <property type="entry name" value="NB-ARC"/>
    <property type="match status" value="1"/>
</dbReference>
<dbReference type="PANTHER" id="PTHR36766:SF55">
    <property type="entry name" value="OS11G0492900 PROTEIN"/>
    <property type="match status" value="1"/>
</dbReference>
<sequence length="1208" mass="136302">MAELVATMVVAPLLSMVKQKASSYLLDKYKVMQGMEEQHRVLKRKLRAILDVIADAEQAASHRDGAMAWLEEVKRVAYEANEVFDEFNYEALRREAKKNGHYSKLGFDAVKLFPTHNRFVFRDKMGKKLCRIVQAIEVLVAEMNAFGFKYQQQAPASKDWRHTDHVIFDPKEIISRSRSQDTKNIVDMLVGHANDENLMVIPIVGVGGLGKTTLARLIYNEPEIQKHFDLLIWVCVSDSFEVESLANNIVEAVTPSKSTTEAASKKRPLDRLQDGLSGRRYLLVLDDVWNRESDKWEMLKARLTHGAKGSVVLTTTRDGGVTKIMGSVKPYDLAELEDHFIKEIIETRAFGLQKEEERPAELVKLVGDIVKRCRGSPLAATALGSVLRTKTSKEEWKAIASRSNICTEESGILPVLKLSYNDLSSQMKQCFSFCAVFPKDYEIDVDKLIQLWIAHGFIQEQKEVRPETIGQWIFSELASRSFFVDVKKVRVSFNELWGMHNYSKHTCKIHDLMHDVALSTMEKECALAPEKPGQTDWLPDTARHLLLSCEEPEIILNDSLAKISPAIQTLLCDGKMEHSLQHLSKYSSLKALQLFTLRSSFPLKSKHLQHLRYLDLSNSDIEALPEDISILYNLQTLNVSGCYALRRLPRQMKYMTALRHLYTHNCPKMRNMPGHLRKLISLQTLTCFVAGPTGSECSSVGELQQLNLGGELQIHRLENVTEEDAKSVNLQNKKELRELTLKWTSGCCGGERVLEGLEPHDALQAIRIESYGGTTFPTWMAMSQNMVEIHLSDCKKLQWLFSCSTSFTFPNLKEFTLQGLDCLEGLWETTNEQQEILFPQLEKLCVTDCPKLAMNAKSPKLTVLDFEGGEEEISLWVARYMTSLTNLKLQNRKNTETTSVAVDDHSYTQVVNARGKWNHHDFPLADLDVIGFKSGVTELCACFKQLQQLRIKDCAALVHWPEKEFQSLVSLRTLVILDCKQLVGYAQAPAAEPSTVSEPSSQLLPCLESLEIWDCESMVDVFKLPASLRNMTIIDCSKLKSIFSRSLQQQGESASAPSILHGSPLHSEVLSPSSAVARVEHFPCPCLEGIYISGCESLTGVLSLPPSLKYISVSRCCELRLVESHSGEFPSLEGLHIRDCKTLSSVPDGPQAYASLRYLRIENCPGIKRLPAGLQQRVSSLEDKDLDARYQEPTLLKPKTWRNAFRRD</sequence>
<dbReference type="Gene3D" id="1.10.8.430">
    <property type="entry name" value="Helical domain of apoptotic protease-activating factors"/>
    <property type="match status" value="1"/>
</dbReference>
<dbReference type="SUPFAM" id="SSF52047">
    <property type="entry name" value="RNI-like"/>
    <property type="match status" value="1"/>
</dbReference>
<evidence type="ECO:0000256" key="3">
    <source>
        <dbReference type="ARBA" id="ARBA00022737"/>
    </source>
</evidence>
<dbReference type="EnsemblPlants" id="HORVU.MOREX.r3.3HG0327090.1">
    <property type="protein sequence ID" value="HORVU.MOREX.r3.3HG0327090.1"/>
    <property type="gene ID" value="HORVU.MOREX.r3.3HG0327090"/>
</dbReference>
<dbReference type="Gramene" id="HORVU.MOREX.r2.3HG0272700.1">
    <property type="protein sequence ID" value="HORVU.MOREX.r2.3HG0272700.1"/>
    <property type="gene ID" value="HORVU.MOREX.r2.3HG0272700"/>
</dbReference>
<feature type="domain" description="Disease resistance protein At4g27190-like leucine-rich repeats" evidence="9">
    <location>
        <begin position="941"/>
        <end position="1049"/>
    </location>
</feature>
<dbReference type="Pfam" id="PF23247">
    <property type="entry name" value="LRR_RPS2"/>
    <property type="match status" value="1"/>
</dbReference>
<accession>A0A8I6XVH1</accession>
<dbReference type="SUPFAM" id="SSF52058">
    <property type="entry name" value="L domain-like"/>
    <property type="match status" value="1"/>
</dbReference>
<feature type="domain" description="R13L1/DRL21-like LRR repeat region" evidence="11">
    <location>
        <begin position="701"/>
        <end position="819"/>
    </location>
</feature>
<organism evidence="12 13">
    <name type="scientific">Hordeum vulgare subsp. vulgare</name>
    <name type="common">Domesticated barley</name>
    <dbReference type="NCBI Taxonomy" id="112509"/>
    <lineage>
        <taxon>Eukaryota</taxon>
        <taxon>Viridiplantae</taxon>
        <taxon>Streptophyta</taxon>
        <taxon>Embryophyta</taxon>
        <taxon>Tracheophyta</taxon>
        <taxon>Spermatophyta</taxon>
        <taxon>Magnoliopsida</taxon>
        <taxon>Liliopsida</taxon>
        <taxon>Poales</taxon>
        <taxon>Poaceae</taxon>
        <taxon>BOP clade</taxon>
        <taxon>Pooideae</taxon>
        <taxon>Triticodae</taxon>
        <taxon>Triticeae</taxon>
        <taxon>Hordeinae</taxon>
        <taxon>Hordeum</taxon>
    </lineage>
</organism>
<dbReference type="InterPro" id="IPR041118">
    <property type="entry name" value="Rx_N"/>
</dbReference>
<comment type="similarity">
    <text evidence="1">Belongs to the disease resistance NB-LRR family.</text>
</comment>
<dbReference type="GO" id="GO:0002758">
    <property type="term" value="P:innate immune response-activating signaling pathway"/>
    <property type="evidence" value="ECO:0007669"/>
    <property type="project" value="UniProtKB-ARBA"/>
</dbReference>
<dbReference type="SUPFAM" id="SSF52540">
    <property type="entry name" value="P-loop containing nucleoside triphosphate hydrolases"/>
    <property type="match status" value="1"/>
</dbReference>
<dbReference type="GO" id="GO:0009626">
    <property type="term" value="P:plant-type hypersensitive response"/>
    <property type="evidence" value="ECO:0007669"/>
    <property type="project" value="UniProtKB-ARBA"/>
</dbReference>
<dbReference type="Pfam" id="PF23559">
    <property type="entry name" value="WHD_DRP"/>
    <property type="match status" value="1"/>
</dbReference>
<evidence type="ECO:0000256" key="2">
    <source>
        <dbReference type="ARBA" id="ARBA00022614"/>
    </source>
</evidence>
<proteinExistence type="inferred from homology"/>
<evidence type="ECO:0000259" key="9">
    <source>
        <dbReference type="Pfam" id="PF23247"/>
    </source>
</evidence>
<dbReference type="InterPro" id="IPR036388">
    <property type="entry name" value="WH-like_DNA-bd_sf"/>
</dbReference>
<dbReference type="Pfam" id="PF25019">
    <property type="entry name" value="LRR_R13L1-DRL21"/>
    <property type="match status" value="1"/>
</dbReference>
<dbReference type="SMR" id="A0A8I6XVH1"/>
<dbReference type="Gene3D" id="3.40.50.300">
    <property type="entry name" value="P-loop containing nucleotide triphosphate hydrolases"/>
    <property type="match status" value="1"/>
</dbReference>
<dbReference type="InterPro" id="IPR027417">
    <property type="entry name" value="P-loop_NTPase"/>
</dbReference>
<evidence type="ECO:0000259" key="7">
    <source>
        <dbReference type="Pfam" id="PF00931"/>
    </source>
</evidence>
<keyword evidence="13" id="KW-1185">Reference proteome</keyword>
<dbReference type="Gene3D" id="3.80.10.10">
    <property type="entry name" value="Ribonuclease Inhibitor"/>
    <property type="match status" value="2"/>
</dbReference>
<dbReference type="InterPro" id="IPR056789">
    <property type="entry name" value="LRR_R13L1-DRL21"/>
</dbReference>
<feature type="domain" description="NB-ARC" evidence="7">
    <location>
        <begin position="183"/>
        <end position="337"/>
    </location>
</feature>
<evidence type="ECO:0000313" key="13">
    <source>
        <dbReference type="Proteomes" id="UP000011116"/>
    </source>
</evidence>
<evidence type="ECO:0000256" key="4">
    <source>
        <dbReference type="ARBA" id="ARBA00022741"/>
    </source>
</evidence>
<evidence type="ECO:0000313" key="12">
    <source>
        <dbReference type="EnsemblPlants" id="HORVU.MOREX.r3.3HG0327090.1"/>
    </source>
</evidence>
<protein>
    <submittedName>
        <fullName evidence="12">Uncharacterized protein</fullName>
    </submittedName>
</protein>
<dbReference type="FunFam" id="3.40.50.300:FF:001091">
    <property type="entry name" value="Probable disease resistance protein At1g61300"/>
    <property type="match status" value="1"/>
</dbReference>
<evidence type="ECO:0000259" key="8">
    <source>
        <dbReference type="Pfam" id="PF18052"/>
    </source>
</evidence>
<dbReference type="PRINTS" id="PR00364">
    <property type="entry name" value="DISEASERSIST"/>
</dbReference>
<evidence type="ECO:0000259" key="10">
    <source>
        <dbReference type="Pfam" id="PF23559"/>
    </source>
</evidence>
<dbReference type="Pfam" id="PF18052">
    <property type="entry name" value="Rx_N"/>
    <property type="match status" value="1"/>
</dbReference>